<dbReference type="NCBIfam" id="NF041346">
    <property type="entry name" value="XopF2"/>
    <property type="match status" value="1"/>
</dbReference>
<evidence type="ECO:0000313" key="1">
    <source>
        <dbReference type="EMBL" id="PPT92359.1"/>
    </source>
</evidence>
<name>A0A2S6ZJK5_9XANT</name>
<protein>
    <submittedName>
        <fullName evidence="1">Type III secretion system effector protein</fullName>
    </submittedName>
</protein>
<proteinExistence type="predicted"/>
<accession>A0A2S6ZJK5</accession>
<dbReference type="Proteomes" id="UP000239898">
    <property type="component" value="Unassembled WGS sequence"/>
</dbReference>
<reference evidence="1 2" key="1">
    <citation type="submission" date="2016-08" db="EMBL/GenBank/DDBJ databases">
        <title>Evolution of the type three secretion system and type three effector repertoires in Xanthomonas.</title>
        <authorList>
            <person name="Merda D."/>
            <person name="Briand M."/>
            <person name="Bosis E."/>
            <person name="Rousseau C."/>
            <person name="Portier P."/>
            <person name="Jacques M.-A."/>
            <person name="Fischer-Le Saux M."/>
        </authorList>
    </citation>
    <scope>NUCLEOTIDE SEQUENCE [LARGE SCALE GENOMIC DNA]</scope>
    <source>
        <strain evidence="1 2">CFBP 4691</strain>
    </source>
</reference>
<dbReference type="NCBIfam" id="NF041344">
    <property type="entry name" value="XopF"/>
    <property type="match status" value="1"/>
</dbReference>
<keyword evidence="2" id="KW-1185">Reference proteome</keyword>
<gene>
    <name evidence="1" type="ORF">XthCFBP4691_04410</name>
</gene>
<dbReference type="OrthoDB" id="8802630at2"/>
<sequence length="540" mass="57882">MRDHLSRYEATPDAPDATETQAHLEQEYIDWAAERQLQRHAAFGPNGGYRFNVDMHATGTDASLPVAYETLKGFLTSALRVPPGSAAAAQFDKQVGELTSKLGPTVAGGAVSGLGSGFIEQILLSAIDRRARLANMPAFKPVPPTVLSPAPGPVQMEITPQGRKHFWRPLRDHQVSHVGANGDHPTLDALQGVAHDRQRQLLQRQKLMEGKAEATFLRPLLTGTFNGIRRRLSSVSTLLSPTKLLGTSMLSAGGAGALTRAILETGKALSRTGQTQIDNLVGGRQTVNLFRLARLDESTDALRWSDARRLPDTLLDIAREAGALAAQPLTSPRMAMQVARDLLLRHIGGNIFTGWVATGGGTLLASVVRGGYGTPASGEAPSSAGSVVQQYGQSFSNDTVWNSLKSALGDTRQDLAANLDRRRDDKQASLWSKALAMQNRLRLQIKAVRQPADGAQDPGLQDAIGALARSLEQGAGMIERSDLDAALDAIERVLGEPGRTDGATLERLRTLKSGAGQLRALLVQRQALLDWRGGRQQACA</sequence>
<comment type="caution">
    <text evidence="1">The sequence shown here is derived from an EMBL/GenBank/DDBJ whole genome shotgun (WGS) entry which is preliminary data.</text>
</comment>
<evidence type="ECO:0000313" key="2">
    <source>
        <dbReference type="Proteomes" id="UP000239898"/>
    </source>
</evidence>
<dbReference type="AlphaFoldDB" id="A0A2S6ZJK5"/>
<dbReference type="EMBL" id="MIGX01000011">
    <property type="protein sequence ID" value="PPT92359.1"/>
    <property type="molecule type" value="Genomic_DNA"/>
</dbReference>
<organism evidence="1 2">
    <name type="scientific">Xanthomonas theicola</name>
    <dbReference type="NCBI Taxonomy" id="56464"/>
    <lineage>
        <taxon>Bacteria</taxon>
        <taxon>Pseudomonadati</taxon>
        <taxon>Pseudomonadota</taxon>
        <taxon>Gammaproteobacteria</taxon>
        <taxon>Lysobacterales</taxon>
        <taxon>Lysobacteraceae</taxon>
        <taxon>Xanthomonas</taxon>
    </lineage>
</organism>